<name>X1TP97_9ZZZZ</name>
<proteinExistence type="predicted"/>
<gene>
    <name evidence="1" type="ORF">S12H4_45170</name>
</gene>
<accession>X1TP97</accession>
<protein>
    <submittedName>
        <fullName evidence="1">Uncharacterized protein</fullName>
    </submittedName>
</protein>
<dbReference type="AlphaFoldDB" id="X1TP97"/>
<dbReference type="EMBL" id="BARW01027904">
    <property type="protein sequence ID" value="GAJ07064.1"/>
    <property type="molecule type" value="Genomic_DNA"/>
</dbReference>
<reference evidence="1" key="1">
    <citation type="journal article" date="2014" name="Front. Microbiol.">
        <title>High frequency of phylogenetically diverse reductive dehalogenase-homologous genes in deep subseafloor sedimentary metagenomes.</title>
        <authorList>
            <person name="Kawai M."/>
            <person name="Futagami T."/>
            <person name="Toyoda A."/>
            <person name="Takaki Y."/>
            <person name="Nishi S."/>
            <person name="Hori S."/>
            <person name="Arai W."/>
            <person name="Tsubouchi T."/>
            <person name="Morono Y."/>
            <person name="Uchiyama I."/>
            <person name="Ito T."/>
            <person name="Fujiyama A."/>
            <person name="Inagaki F."/>
            <person name="Takami H."/>
        </authorList>
    </citation>
    <scope>NUCLEOTIDE SEQUENCE</scope>
    <source>
        <strain evidence="1">Expedition CK06-06</strain>
    </source>
</reference>
<evidence type="ECO:0000313" key="1">
    <source>
        <dbReference type="EMBL" id="GAJ07064.1"/>
    </source>
</evidence>
<sequence>MAKDKDTKLNILTPETRKDLEKLGAEIDKSQKTLDLFKEMGIGVGDMQSKLDWAKKRRNLLLEKG</sequence>
<organism evidence="1">
    <name type="scientific">marine sediment metagenome</name>
    <dbReference type="NCBI Taxonomy" id="412755"/>
    <lineage>
        <taxon>unclassified sequences</taxon>
        <taxon>metagenomes</taxon>
        <taxon>ecological metagenomes</taxon>
    </lineage>
</organism>
<comment type="caution">
    <text evidence="1">The sequence shown here is derived from an EMBL/GenBank/DDBJ whole genome shotgun (WGS) entry which is preliminary data.</text>
</comment>